<dbReference type="AlphaFoldDB" id="A0A1H3Z495"/>
<dbReference type="EMBL" id="FNQG01000010">
    <property type="protein sequence ID" value="SEA18507.1"/>
    <property type="molecule type" value="Genomic_DNA"/>
</dbReference>
<evidence type="ECO:0008006" key="4">
    <source>
        <dbReference type="Google" id="ProtNLM"/>
    </source>
</evidence>
<proteinExistence type="predicted"/>
<accession>A0A1H3Z495</accession>
<name>A0A1H3Z495_SELRU</name>
<organism evidence="2 3">
    <name type="scientific">Selenomonas ruminantium</name>
    <dbReference type="NCBI Taxonomy" id="971"/>
    <lineage>
        <taxon>Bacteria</taxon>
        <taxon>Bacillati</taxon>
        <taxon>Bacillota</taxon>
        <taxon>Negativicutes</taxon>
        <taxon>Selenomonadales</taxon>
        <taxon>Selenomonadaceae</taxon>
        <taxon>Selenomonas</taxon>
    </lineage>
</organism>
<dbReference type="PROSITE" id="PS51257">
    <property type="entry name" value="PROKAR_LIPOPROTEIN"/>
    <property type="match status" value="1"/>
</dbReference>
<reference evidence="2 3" key="1">
    <citation type="submission" date="2016-10" db="EMBL/GenBank/DDBJ databases">
        <authorList>
            <person name="de Groot N.N."/>
        </authorList>
    </citation>
    <scope>NUCLEOTIDE SEQUENCE [LARGE SCALE GENOMIC DNA]</scope>
    <source>
        <strain evidence="2 3">DSM 2872</strain>
    </source>
</reference>
<evidence type="ECO:0000313" key="3">
    <source>
        <dbReference type="Proteomes" id="UP000183469"/>
    </source>
</evidence>
<evidence type="ECO:0000256" key="1">
    <source>
        <dbReference type="SAM" id="SignalP"/>
    </source>
</evidence>
<feature type="signal peptide" evidence="1">
    <location>
        <begin position="1"/>
        <end position="25"/>
    </location>
</feature>
<evidence type="ECO:0000313" key="2">
    <source>
        <dbReference type="EMBL" id="SEA18507.1"/>
    </source>
</evidence>
<sequence length="369" mass="40850">MGRKLLLLMLVAMALLICGCGSKSSDDKQASPAEQLAAYEKWENGIVGELKEIQNTFNAQNEQANKEISKHNYDKAINIVSDGDKSIMSSRKKIENMEIPAVLQEKHKESLKKAFDDALSWVDKIHEANQATIDSYKAGRQNNLSEVYANRDKIKSLVEPAKNLISSMVKNMLSVKNDLMERAGKSSSSTAENTLLQDNKQEINASKNGDAQVSTNSAIPTVQRILSNAGITDKVVATSYGKTDRCYLTKLDDGEVFLMDNINQQLIGVVPEGIIEQISSYRGSAKKTIKFGLYIFNDKRDNDAENGTWDGNNHILPVSVEYNYENGKHVPYMIKSGSGASPASYDNYLYEQKNVDAVNMIIEEAAAMK</sequence>
<feature type="chain" id="PRO_5039404874" description="Lipoprotein" evidence="1">
    <location>
        <begin position="26"/>
        <end position="369"/>
    </location>
</feature>
<dbReference type="RefSeq" id="WP_074672816.1">
    <property type="nucleotide sequence ID" value="NZ_FNQG01000010.1"/>
</dbReference>
<keyword evidence="1" id="KW-0732">Signal</keyword>
<dbReference type="Proteomes" id="UP000183469">
    <property type="component" value="Unassembled WGS sequence"/>
</dbReference>
<dbReference type="OrthoDB" id="1668719at2"/>
<gene>
    <name evidence="2" type="ORF">SAMN05660648_02261</name>
</gene>
<protein>
    <recommendedName>
        <fullName evidence="4">Lipoprotein</fullName>
    </recommendedName>
</protein>